<dbReference type="SUPFAM" id="SSF57667">
    <property type="entry name" value="beta-beta-alpha zinc fingers"/>
    <property type="match status" value="3"/>
</dbReference>
<dbReference type="Pfam" id="PF12874">
    <property type="entry name" value="zf-met"/>
    <property type="match status" value="4"/>
</dbReference>
<dbReference type="PANTHER" id="PTHR36390:SF1">
    <property type="entry name" value="MYOSIN HEAVY CHAIN-LIKE PROTEIN"/>
    <property type="match status" value="1"/>
</dbReference>
<dbReference type="Proteomes" id="UP000290289">
    <property type="component" value="Chromosome 14"/>
</dbReference>
<sequence length="962" mass="107629">MASSCYFSFNLFLNHSSVLLIGEMRTKNCLAIAHGIGSDRTSCCSSRYDLFLSSFGTCGWEAVDDPASGFSVGPIMAFVAADEALEVKTLPSFLDFPSCSKIFSVNINPSPNTPRVQPRYIAQNQNLPTTYKQSLCTSLSRTKIPISLSLCKNPPPCAMIIPPDSTFPSGSQSPIFIPPQYSNNFTYQIPYPFNPTNPIWSFPQPVVPSAVAAADPACHPPGTDPYDNSGLFPWTRVGFQGQTPFGEDPNVRPQNWVGKQAEPVRYEASIKSLNESMTVPSSASNSSWNSSWTNQPLANTATMNTPQPTVVVQSLRCDVCDIYCTSKPIYEAHIAGKKHQKKVAMQHNPGVTAGAELETKRRKILRGGSTVDSVRVCTICNITCNSEEVYNKHLYGKRHKAQASLMALDGGPYIAAVRSQFNGIWKKDPNKAKLVQSAWCEVCKINCNSNDVYVAHLVGKKHKKNLEQLGKSKNDGSASTSNAPSAATNAIIGPTKNLGAESSRAYQPQVPKEDLETKKKKVISGGATASAVRTCTVCNVVCNSHTVFSSHLAVIAQMSSTSSSSSSSKRNSESSFDVEELLQIGTRCRELKKEKDMLKESQSQSFGLIRRLEVHVNSLSEACTEDKKQIQMLEKELKNCSQEIDYLQDQLNVRNTEVNLLEEHVHSLEFKLADMETLQKMVDGLRNELKKSYTDRLYLIQELENKEIELRNSNLCMEKLEESVSSMSLESQCEIESMKLDISALERSCFEAKKIQEETVRENTRMSQLIQDLEVQCWDAKKTAETFEMENKELRKKLNTSETNTRIFCQRVEKWLEMDRDQLDTESLLCELERNLELSEEMSTYGEVLGPLFSKLAMVVTPDAALIKKMEKLSRQIEEYEVLVKQLKEELKVEKLKAKEEAEDLAQEMAELRYQMTGLLEEECKRRACIEQASLQRIAELEVQIQKERTKSIAALRQLDEA</sequence>
<feature type="domain" description="C2H2-type" evidence="3">
    <location>
        <begin position="438"/>
        <end position="462"/>
    </location>
</feature>
<dbReference type="SMART" id="SM00355">
    <property type="entry name" value="ZnF_C2H2"/>
    <property type="match status" value="4"/>
</dbReference>
<dbReference type="InterPro" id="IPR003604">
    <property type="entry name" value="Matrin/U1-like-C_Znf_C2H2"/>
</dbReference>
<dbReference type="AlphaFoldDB" id="A0A498I5L0"/>
<proteinExistence type="predicted"/>
<feature type="domain" description="C2H2-type" evidence="3">
    <location>
        <begin position="315"/>
        <end position="339"/>
    </location>
</feature>
<dbReference type="InterPro" id="IPR036236">
    <property type="entry name" value="Znf_C2H2_sf"/>
</dbReference>
<evidence type="ECO:0000313" key="5">
    <source>
        <dbReference type="EMBL" id="RXH77464.1"/>
    </source>
</evidence>
<evidence type="ECO:0000256" key="2">
    <source>
        <dbReference type="SAM" id="MobiDB-lite"/>
    </source>
</evidence>
<dbReference type="GO" id="GO:0008270">
    <property type="term" value="F:zinc ion binding"/>
    <property type="evidence" value="ECO:0007669"/>
    <property type="project" value="InterPro"/>
</dbReference>
<feature type="coiled-coil region" evidence="1">
    <location>
        <begin position="863"/>
        <end position="922"/>
    </location>
</feature>
<accession>A0A498I5L0</accession>
<dbReference type="PANTHER" id="PTHR36390">
    <property type="entry name" value="MYOSIN HEAVY CHAIN-LIKE PROTEIN"/>
    <property type="match status" value="1"/>
</dbReference>
<evidence type="ECO:0000259" key="4">
    <source>
        <dbReference type="SMART" id="SM00451"/>
    </source>
</evidence>
<organism evidence="5 6">
    <name type="scientific">Malus domestica</name>
    <name type="common">Apple</name>
    <name type="synonym">Pyrus malus</name>
    <dbReference type="NCBI Taxonomy" id="3750"/>
    <lineage>
        <taxon>Eukaryota</taxon>
        <taxon>Viridiplantae</taxon>
        <taxon>Streptophyta</taxon>
        <taxon>Embryophyta</taxon>
        <taxon>Tracheophyta</taxon>
        <taxon>Spermatophyta</taxon>
        <taxon>Magnoliopsida</taxon>
        <taxon>eudicotyledons</taxon>
        <taxon>Gunneridae</taxon>
        <taxon>Pentapetalae</taxon>
        <taxon>rosids</taxon>
        <taxon>fabids</taxon>
        <taxon>Rosales</taxon>
        <taxon>Rosaceae</taxon>
        <taxon>Amygdaloideae</taxon>
        <taxon>Maleae</taxon>
        <taxon>Malus</taxon>
    </lineage>
</organism>
<dbReference type="InterPro" id="IPR013087">
    <property type="entry name" value="Znf_C2H2_type"/>
</dbReference>
<feature type="domain" description="U1-type" evidence="4">
    <location>
        <begin position="312"/>
        <end position="346"/>
    </location>
</feature>
<dbReference type="Gene3D" id="3.30.160.60">
    <property type="entry name" value="Classic Zinc Finger"/>
    <property type="match status" value="4"/>
</dbReference>
<feature type="compositionally biased region" description="Low complexity" evidence="2">
    <location>
        <begin position="477"/>
        <end position="490"/>
    </location>
</feature>
<dbReference type="EMBL" id="RDQH01000340">
    <property type="protein sequence ID" value="RXH77464.1"/>
    <property type="molecule type" value="Genomic_DNA"/>
</dbReference>
<feature type="domain" description="C2H2-type" evidence="3">
    <location>
        <begin position="533"/>
        <end position="553"/>
    </location>
</feature>
<feature type="domain" description="U1-type" evidence="4">
    <location>
        <begin position="372"/>
        <end position="406"/>
    </location>
</feature>
<protein>
    <recommendedName>
        <fullName evidence="7">U1-type domain-containing protein</fullName>
    </recommendedName>
</protein>
<keyword evidence="6" id="KW-1185">Reference proteome</keyword>
<dbReference type="STRING" id="3750.A0A498I5L0"/>
<evidence type="ECO:0008006" key="7">
    <source>
        <dbReference type="Google" id="ProtNLM"/>
    </source>
</evidence>
<gene>
    <name evidence="5" type="ORF">DVH24_023738</name>
</gene>
<comment type="caution">
    <text evidence="5">The sequence shown here is derived from an EMBL/GenBank/DDBJ whole genome shotgun (WGS) entry which is preliminary data.</text>
</comment>
<feature type="domain" description="U1-type" evidence="4">
    <location>
        <begin position="435"/>
        <end position="469"/>
    </location>
</feature>
<evidence type="ECO:0000259" key="3">
    <source>
        <dbReference type="SMART" id="SM00355"/>
    </source>
</evidence>
<dbReference type="GO" id="GO:0003676">
    <property type="term" value="F:nucleic acid binding"/>
    <property type="evidence" value="ECO:0007669"/>
    <property type="project" value="InterPro"/>
</dbReference>
<keyword evidence="1" id="KW-0175">Coiled coil</keyword>
<name>A0A498I5L0_MALDO</name>
<evidence type="ECO:0000313" key="6">
    <source>
        <dbReference type="Proteomes" id="UP000290289"/>
    </source>
</evidence>
<feature type="domain" description="C2H2-type" evidence="3">
    <location>
        <begin position="375"/>
        <end position="399"/>
    </location>
</feature>
<reference evidence="5 6" key="1">
    <citation type="submission" date="2018-10" db="EMBL/GenBank/DDBJ databases">
        <title>A high-quality apple genome assembly.</title>
        <authorList>
            <person name="Hu J."/>
        </authorList>
    </citation>
    <scope>NUCLEOTIDE SEQUENCE [LARGE SCALE GENOMIC DNA]</scope>
    <source>
        <strain evidence="6">cv. HFTH1</strain>
        <tissue evidence="5">Young leaf</tissue>
    </source>
</reference>
<feature type="region of interest" description="Disordered" evidence="2">
    <location>
        <begin position="470"/>
        <end position="490"/>
    </location>
</feature>
<evidence type="ECO:0000256" key="1">
    <source>
        <dbReference type="SAM" id="Coils"/>
    </source>
</evidence>
<feature type="coiled-coil region" evidence="1">
    <location>
        <begin position="616"/>
        <end position="723"/>
    </location>
</feature>
<dbReference type="SMART" id="SM00451">
    <property type="entry name" value="ZnF_U1"/>
    <property type="match status" value="3"/>
</dbReference>